<dbReference type="PROSITE" id="PS50893">
    <property type="entry name" value="ABC_TRANSPORTER_2"/>
    <property type="match status" value="1"/>
</dbReference>
<dbReference type="PANTHER" id="PTHR43582">
    <property type="entry name" value="LINEARMYCIN RESISTANCE ATP-BINDING PROTEIN LNRL"/>
    <property type="match status" value="1"/>
</dbReference>
<evidence type="ECO:0000256" key="2">
    <source>
        <dbReference type="ARBA" id="ARBA00022741"/>
    </source>
</evidence>
<dbReference type="InterPro" id="IPR025302">
    <property type="entry name" value="DrrA1/2-like_C"/>
</dbReference>
<proteinExistence type="predicted"/>
<name>A0AAW4WGJ7_9FIRM</name>
<dbReference type="RefSeq" id="WP_227709866.1">
    <property type="nucleotide sequence ID" value="NZ_JAJEQW010000004.1"/>
</dbReference>
<dbReference type="AlphaFoldDB" id="A0AAW4WGJ7"/>
<dbReference type="EMBL" id="JAJEQW010000004">
    <property type="protein sequence ID" value="MCC2241766.1"/>
    <property type="molecule type" value="Genomic_DNA"/>
</dbReference>
<evidence type="ECO:0000259" key="4">
    <source>
        <dbReference type="PROSITE" id="PS50893"/>
    </source>
</evidence>
<sequence length="313" mass="35337">MSTPVVKIENLVKRYKELVALDHFNLEIEEGEIFGLLGPNGSGKTTTINCLLSLLSYDKGNIEVFGKKMNPDSYDLKRQIGVVMQNVAVVDELTVYENIDYFCGLYVKDKALRKQYVEEAIAFVGLNDFRKFFPKKLSGGLLRRLNIACGIAHKPKLIIMDEPTVAVDPQSRNKILEGIVELNRNGATIIYTSHYMEEVEQICSRIAIMDKGKNLAIGTKDELKQMIKKSESISIDILDLPDAAIDEIHALKHVYEVTYENHMLTVLCSGGSHNLIHVLDYLQQHEITFGKVYSELPTLNDVFLEITGKELRD</sequence>
<dbReference type="Pfam" id="PF00005">
    <property type="entry name" value="ABC_tran"/>
    <property type="match status" value="1"/>
</dbReference>
<comment type="caution">
    <text evidence="5">The sequence shown here is derived from an EMBL/GenBank/DDBJ whole genome shotgun (WGS) entry which is preliminary data.</text>
</comment>
<dbReference type="Proteomes" id="UP001198893">
    <property type="component" value="Unassembled WGS sequence"/>
</dbReference>
<dbReference type="SUPFAM" id="SSF52540">
    <property type="entry name" value="P-loop containing nucleoside triphosphate hydrolases"/>
    <property type="match status" value="1"/>
</dbReference>
<dbReference type="Gene3D" id="3.40.50.300">
    <property type="entry name" value="P-loop containing nucleotide triphosphate hydrolases"/>
    <property type="match status" value="1"/>
</dbReference>
<evidence type="ECO:0000313" key="5">
    <source>
        <dbReference type="EMBL" id="MCC2241766.1"/>
    </source>
</evidence>
<keyword evidence="2" id="KW-0547">Nucleotide-binding</keyword>
<dbReference type="InterPro" id="IPR003593">
    <property type="entry name" value="AAA+_ATPase"/>
</dbReference>
<keyword evidence="3 5" id="KW-0067">ATP-binding</keyword>
<evidence type="ECO:0000313" key="6">
    <source>
        <dbReference type="Proteomes" id="UP001198893"/>
    </source>
</evidence>
<dbReference type="InterPro" id="IPR003439">
    <property type="entry name" value="ABC_transporter-like_ATP-bd"/>
</dbReference>
<evidence type="ECO:0000256" key="1">
    <source>
        <dbReference type="ARBA" id="ARBA00022448"/>
    </source>
</evidence>
<dbReference type="GO" id="GO:0005524">
    <property type="term" value="F:ATP binding"/>
    <property type="evidence" value="ECO:0007669"/>
    <property type="project" value="UniProtKB-KW"/>
</dbReference>
<keyword evidence="1" id="KW-0813">Transport</keyword>
<dbReference type="SMART" id="SM00382">
    <property type="entry name" value="AAA"/>
    <property type="match status" value="1"/>
</dbReference>
<protein>
    <submittedName>
        <fullName evidence="5">ABC transporter ATP-binding protein</fullName>
    </submittedName>
</protein>
<gene>
    <name evidence="5" type="ORF">LKD47_05525</name>
</gene>
<organism evidence="5 6">
    <name type="scientific">Roseburia amylophila</name>
    <dbReference type="NCBI Taxonomy" id="2981794"/>
    <lineage>
        <taxon>Bacteria</taxon>
        <taxon>Bacillati</taxon>
        <taxon>Bacillota</taxon>
        <taxon>Clostridia</taxon>
        <taxon>Lachnospirales</taxon>
        <taxon>Lachnospiraceae</taxon>
        <taxon>Roseburia</taxon>
    </lineage>
</organism>
<reference evidence="5" key="1">
    <citation type="submission" date="2021-10" db="EMBL/GenBank/DDBJ databases">
        <title>Anaerobic single-cell dispensing facilitates the cultivation of human gut bacteria.</title>
        <authorList>
            <person name="Afrizal A."/>
        </authorList>
    </citation>
    <scope>NUCLEOTIDE SEQUENCE</scope>
    <source>
        <strain evidence="5">CLA-AA-H204</strain>
    </source>
</reference>
<dbReference type="PANTHER" id="PTHR43582:SF2">
    <property type="entry name" value="LINEARMYCIN RESISTANCE ATP-BINDING PROTEIN LNRL"/>
    <property type="match status" value="1"/>
</dbReference>
<evidence type="ECO:0000256" key="3">
    <source>
        <dbReference type="ARBA" id="ARBA00022840"/>
    </source>
</evidence>
<feature type="domain" description="ABC transporter" evidence="4">
    <location>
        <begin position="6"/>
        <end position="236"/>
    </location>
</feature>
<dbReference type="InterPro" id="IPR027417">
    <property type="entry name" value="P-loop_NTPase"/>
</dbReference>
<dbReference type="Pfam" id="PF13732">
    <property type="entry name" value="DrrA1-3_C"/>
    <property type="match status" value="1"/>
</dbReference>
<dbReference type="GO" id="GO:0016887">
    <property type="term" value="F:ATP hydrolysis activity"/>
    <property type="evidence" value="ECO:0007669"/>
    <property type="project" value="InterPro"/>
</dbReference>
<accession>A0AAW4WGJ7</accession>